<evidence type="ECO:0000313" key="1">
    <source>
        <dbReference type="EMBL" id="GJN36739.1"/>
    </source>
</evidence>
<accession>A0AAV5FPF6</accession>
<reference evidence="1" key="1">
    <citation type="journal article" date="2018" name="DNA Res.">
        <title>Multiple hybrid de novo genome assembly of finger millet, an orphan allotetraploid crop.</title>
        <authorList>
            <person name="Hatakeyama M."/>
            <person name="Aluri S."/>
            <person name="Balachadran M.T."/>
            <person name="Sivarajan S.R."/>
            <person name="Patrignani A."/>
            <person name="Gruter S."/>
            <person name="Poveda L."/>
            <person name="Shimizu-Inatsugi R."/>
            <person name="Baeten J."/>
            <person name="Francoijs K.J."/>
            <person name="Nataraja K.N."/>
            <person name="Reddy Y.A.N."/>
            <person name="Phadnis S."/>
            <person name="Ravikumar R.L."/>
            <person name="Schlapbach R."/>
            <person name="Sreeman S.M."/>
            <person name="Shimizu K.K."/>
        </authorList>
    </citation>
    <scope>NUCLEOTIDE SEQUENCE</scope>
</reference>
<dbReference type="InterPro" id="IPR035892">
    <property type="entry name" value="C2_domain_sf"/>
</dbReference>
<dbReference type="EMBL" id="BQKI01000090">
    <property type="protein sequence ID" value="GJN36739.1"/>
    <property type="molecule type" value="Genomic_DNA"/>
</dbReference>
<dbReference type="PANTHER" id="PTHR31425:SF36">
    <property type="entry name" value="PROTEIN QUIRKY"/>
    <property type="match status" value="1"/>
</dbReference>
<dbReference type="InterPro" id="IPR047259">
    <property type="entry name" value="QUIRKY-like"/>
</dbReference>
<dbReference type="AlphaFoldDB" id="A0AAV5FPF6"/>
<organism evidence="1 2">
    <name type="scientific">Eleusine coracana subsp. coracana</name>
    <dbReference type="NCBI Taxonomy" id="191504"/>
    <lineage>
        <taxon>Eukaryota</taxon>
        <taxon>Viridiplantae</taxon>
        <taxon>Streptophyta</taxon>
        <taxon>Embryophyta</taxon>
        <taxon>Tracheophyta</taxon>
        <taxon>Spermatophyta</taxon>
        <taxon>Magnoliopsida</taxon>
        <taxon>Liliopsida</taxon>
        <taxon>Poales</taxon>
        <taxon>Poaceae</taxon>
        <taxon>PACMAD clade</taxon>
        <taxon>Chloridoideae</taxon>
        <taxon>Cynodonteae</taxon>
        <taxon>Eleusininae</taxon>
        <taxon>Eleusine</taxon>
    </lineage>
</organism>
<dbReference type="Proteomes" id="UP001054889">
    <property type="component" value="Unassembled WGS sequence"/>
</dbReference>
<dbReference type="SUPFAM" id="SSF49562">
    <property type="entry name" value="C2 domain (Calcium/lipid-binding domain, CaLB)"/>
    <property type="match status" value="1"/>
</dbReference>
<keyword evidence="2" id="KW-1185">Reference proteome</keyword>
<reference evidence="1" key="2">
    <citation type="submission" date="2021-12" db="EMBL/GenBank/DDBJ databases">
        <title>Resequencing data analysis of finger millet.</title>
        <authorList>
            <person name="Hatakeyama M."/>
            <person name="Aluri S."/>
            <person name="Balachadran M.T."/>
            <person name="Sivarajan S.R."/>
            <person name="Poveda L."/>
            <person name="Shimizu-Inatsugi R."/>
            <person name="Schlapbach R."/>
            <person name="Sreeman S.M."/>
            <person name="Shimizu K.K."/>
        </authorList>
    </citation>
    <scope>NUCLEOTIDE SEQUENCE</scope>
</reference>
<sequence>MVRNSTYTWFEDLLFVASEPLDETLIILIEDRSKNPQPVLLGYTTIPVISIEERLDVRQIVRPQWFNIESPPIDNSAKSRVRIHLRLCLDGGYHVFDEAVHVCSDYRPTVKQLWKPPVGVLELGIISVSGLLPMKIKGVATEKTDAYCVAKYGHKWVYDCFTVLTVAMYDNWRMLPDSDRPNCRMGKRSEPPLRPEVVLSMLHEEDVHMWSAISASHHPKVNWFRIMMKALTWLVWLVQCLNNV</sequence>
<protein>
    <submittedName>
        <fullName evidence="1">Uncharacterized protein</fullName>
    </submittedName>
</protein>
<evidence type="ECO:0000313" key="2">
    <source>
        <dbReference type="Proteomes" id="UP001054889"/>
    </source>
</evidence>
<dbReference type="PANTHER" id="PTHR31425">
    <property type="entry name" value="PHOSPHORIBOSYLANTHRANILATE TRANSFERASE ISOFORM 1"/>
    <property type="match status" value="1"/>
</dbReference>
<proteinExistence type="predicted"/>
<comment type="caution">
    <text evidence="1">The sequence shown here is derived from an EMBL/GenBank/DDBJ whole genome shotgun (WGS) entry which is preliminary data.</text>
</comment>
<gene>
    <name evidence="1" type="primary">gb25632</name>
    <name evidence="1" type="ORF">PR202_gb25632</name>
</gene>
<name>A0AAV5FPF6_ELECO</name>